<feature type="region of interest" description="Disordered" evidence="1">
    <location>
        <begin position="94"/>
        <end position="124"/>
    </location>
</feature>
<protein>
    <submittedName>
        <fullName evidence="2">Uncharacterized protein</fullName>
    </submittedName>
</protein>
<organism evidence="2 3">
    <name type="scientific">Armillaria borealis</name>
    <dbReference type="NCBI Taxonomy" id="47425"/>
    <lineage>
        <taxon>Eukaryota</taxon>
        <taxon>Fungi</taxon>
        <taxon>Dikarya</taxon>
        <taxon>Basidiomycota</taxon>
        <taxon>Agaricomycotina</taxon>
        <taxon>Agaricomycetes</taxon>
        <taxon>Agaricomycetidae</taxon>
        <taxon>Agaricales</taxon>
        <taxon>Marasmiineae</taxon>
        <taxon>Physalacriaceae</taxon>
        <taxon>Armillaria</taxon>
    </lineage>
</organism>
<sequence>MHTLRIPASALAQTRAYLIPHILTCMDNLCSLTLPSFDLHIMILRHHSAFRLCHIKFGNTPLSRQAEAELLTWLDGQTNIISLRFPFLLDDDDDASPPMPLPTTPTGTPLLSAPTMPTQPSMPPLSPLPPTPTLTQDTFTHTGATLLLILQPKMARDP</sequence>
<accession>A0AA39MGT8</accession>
<dbReference type="EMBL" id="JAUEPT010000087">
    <property type="protein sequence ID" value="KAK0432965.1"/>
    <property type="molecule type" value="Genomic_DNA"/>
</dbReference>
<evidence type="ECO:0000313" key="3">
    <source>
        <dbReference type="Proteomes" id="UP001175226"/>
    </source>
</evidence>
<name>A0AA39MGT8_9AGAR</name>
<evidence type="ECO:0000256" key="1">
    <source>
        <dbReference type="SAM" id="MobiDB-lite"/>
    </source>
</evidence>
<feature type="compositionally biased region" description="Low complexity" evidence="1">
    <location>
        <begin position="104"/>
        <end position="119"/>
    </location>
</feature>
<comment type="caution">
    <text evidence="2">The sequence shown here is derived from an EMBL/GenBank/DDBJ whole genome shotgun (WGS) entry which is preliminary data.</text>
</comment>
<reference evidence="2" key="1">
    <citation type="submission" date="2023-06" db="EMBL/GenBank/DDBJ databases">
        <authorList>
            <consortium name="Lawrence Berkeley National Laboratory"/>
            <person name="Ahrendt S."/>
            <person name="Sahu N."/>
            <person name="Indic B."/>
            <person name="Wong-Bajracharya J."/>
            <person name="Merenyi Z."/>
            <person name="Ke H.-M."/>
            <person name="Monk M."/>
            <person name="Kocsube S."/>
            <person name="Drula E."/>
            <person name="Lipzen A."/>
            <person name="Balint B."/>
            <person name="Henrissat B."/>
            <person name="Andreopoulos B."/>
            <person name="Martin F.M."/>
            <person name="Harder C.B."/>
            <person name="Rigling D."/>
            <person name="Ford K.L."/>
            <person name="Foster G.D."/>
            <person name="Pangilinan J."/>
            <person name="Papanicolaou A."/>
            <person name="Barry K."/>
            <person name="LaButti K."/>
            <person name="Viragh M."/>
            <person name="Koriabine M."/>
            <person name="Yan M."/>
            <person name="Riley R."/>
            <person name="Champramary S."/>
            <person name="Plett K.L."/>
            <person name="Tsai I.J."/>
            <person name="Slot J."/>
            <person name="Sipos G."/>
            <person name="Plett J."/>
            <person name="Nagy L.G."/>
            <person name="Grigoriev I.V."/>
        </authorList>
    </citation>
    <scope>NUCLEOTIDE SEQUENCE</scope>
    <source>
        <strain evidence="2">FPL87.14</strain>
    </source>
</reference>
<gene>
    <name evidence="2" type="ORF">EV421DRAFT_1910519</name>
</gene>
<keyword evidence="3" id="KW-1185">Reference proteome</keyword>
<dbReference type="AlphaFoldDB" id="A0AA39MGT8"/>
<dbReference type="Proteomes" id="UP001175226">
    <property type="component" value="Unassembled WGS sequence"/>
</dbReference>
<evidence type="ECO:0000313" key="2">
    <source>
        <dbReference type="EMBL" id="KAK0432965.1"/>
    </source>
</evidence>
<proteinExistence type="predicted"/>